<gene>
    <name evidence="2" type="ORF">EDB81DRAFT_865021</name>
</gene>
<dbReference type="AlphaFoldDB" id="A0A9P9FQ74"/>
<keyword evidence="3" id="KW-1185">Reference proteome</keyword>
<protein>
    <submittedName>
        <fullName evidence="2">Uncharacterized protein</fullName>
    </submittedName>
</protein>
<accession>A0A9P9FQ74</accession>
<comment type="caution">
    <text evidence="2">The sequence shown here is derived from an EMBL/GenBank/DDBJ whole genome shotgun (WGS) entry which is preliminary data.</text>
</comment>
<keyword evidence="1" id="KW-0812">Transmembrane</keyword>
<dbReference type="Proteomes" id="UP000738349">
    <property type="component" value="Unassembled WGS sequence"/>
</dbReference>
<feature type="transmembrane region" description="Helical" evidence="1">
    <location>
        <begin position="42"/>
        <end position="63"/>
    </location>
</feature>
<evidence type="ECO:0000313" key="2">
    <source>
        <dbReference type="EMBL" id="KAH7171042.1"/>
    </source>
</evidence>
<reference evidence="2" key="1">
    <citation type="journal article" date="2021" name="Nat. Commun.">
        <title>Genetic determinants of endophytism in the Arabidopsis root mycobiome.</title>
        <authorList>
            <person name="Mesny F."/>
            <person name="Miyauchi S."/>
            <person name="Thiergart T."/>
            <person name="Pickel B."/>
            <person name="Atanasova L."/>
            <person name="Karlsson M."/>
            <person name="Huettel B."/>
            <person name="Barry K.W."/>
            <person name="Haridas S."/>
            <person name="Chen C."/>
            <person name="Bauer D."/>
            <person name="Andreopoulos W."/>
            <person name="Pangilinan J."/>
            <person name="LaButti K."/>
            <person name="Riley R."/>
            <person name="Lipzen A."/>
            <person name="Clum A."/>
            <person name="Drula E."/>
            <person name="Henrissat B."/>
            <person name="Kohler A."/>
            <person name="Grigoriev I.V."/>
            <person name="Martin F.M."/>
            <person name="Hacquard S."/>
        </authorList>
    </citation>
    <scope>NUCLEOTIDE SEQUENCE</scope>
    <source>
        <strain evidence="2">MPI-CAGE-AT-0147</strain>
    </source>
</reference>
<keyword evidence="1" id="KW-1133">Transmembrane helix</keyword>
<feature type="transmembrane region" description="Helical" evidence="1">
    <location>
        <begin position="75"/>
        <end position="94"/>
    </location>
</feature>
<sequence>LHHQPLGSKKLTSCPRQLSSRRESICYCISKGSETRSTSSSFLLLSLLSLPGKFAIASCLLFLPPSLHSFDCPFFFVSFFFLSHIPLLICWPPGRNLSP</sequence>
<evidence type="ECO:0000256" key="1">
    <source>
        <dbReference type="SAM" id="Phobius"/>
    </source>
</evidence>
<name>A0A9P9FQ74_9HYPO</name>
<organism evidence="2 3">
    <name type="scientific">Dactylonectria macrodidyma</name>
    <dbReference type="NCBI Taxonomy" id="307937"/>
    <lineage>
        <taxon>Eukaryota</taxon>
        <taxon>Fungi</taxon>
        <taxon>Dikarya</taxon>
        <taxon>Ascomycota</taxon>
        <taxon>Pezizomycotina</taxon>
        <taxon>Sordariomycetes</taxon>
        <taxon>Hypocreomycetidae</taxon>
        <taxon>Hypocreales</taxon>
        <taxon>Nectriaceae</taxon>
        <taxon>Dactylonectria</taxon>
    </lineage>
</organism>
<proteinExistence type="predicted"/>
<evidence type="ECO:0000313" key="3">
    <source>
        <dbReference type="Proteomes" id="UP000738349"/>
    </source>
</evidence>
<keyword evidence="1" id="KW-0472">Membrane</keyword>
<feature type="non-terminal residue" evidence="2">
    <location>
        <position position="1"/>
    </location>
</feature>
<dbReference type="EMBL" id="JAGMUV010000002">
    <property type="protein sequence ID" value="KAH7171042.1"/>
    <property type="molecule type" value="Genomic_DNA"/>
</dbReference>